<dbReference type="AlphaFoldDB" id="A0AB33JVL4"/>
<organism evidence="1">
    <name type="scientific">Kitasatospora sp. CMC57</name>
    <dbReference type="NCBI Taxonomy" id="3231513"/>
    <lineage>
        <taxon>Bacteria</taxon>
        <taxon>Bacillati</taxon>
        <taxon>Actinomycetota</taxon>
        <taxon>Actinomycetes</taxon>
        <taxon>Kitasatosporales</taxon>
        <taxon>Streptomycetaceae</taxon>
        <taxon>Kitasatospora</taxon>
    </lineage>
</organism>
<accession>A0AB33JVL4</accession>
<dbReference type="EMBL" id="AP035881">
    <property type="protein sequence ID" value="BFP43788.1"/>
    <property type="molecule type" value="Genomic_DNA"/>
</dbReference>
<evidence type="ECO:0000313" key="1">
    <source>
        <dbReference type="EMBL" id="BFP43788.1"/>
    </source>
</evidence>
<sequence>MTATGVQRGTDGVFAAWRLSWAEQRETGIQPITLLAHYGAGFHHPHVRGATVGEWPLNVFTDEQAAAEVPTLRAIVTADLHNLVLQRDFRIVPATMAGAGSGLSEVEA</sequence>
<name>A0AB33JVL4_9ACTN</name>
<protein>
    <submittedName>
        <fullName evidence="1">Uncharacterized protein</fullName>
    </submittedName>
</protein>
<gene>
    <name evidence="1" type="ORF">KCMC57_01560</name>
</gene>
<reference evidence="1" key="1">
    <citation type="submission" date="2024-07" db="EMBL/GenBank/DDBJ databases">
        <title>Complete genome sequences of cellulolytic bacteria, Kitasatospora sp. CMC57 and Streptomyces sp. CMC78, isolated from Japanese agricultural soil.</title>
        <authorList>
            <person name="Hashimoto T."/>
            <person name="Ito M."/>
            <person name="Iwamoto M."/>
            <person name="Fukahori D."/>
            <person name="Shoda T."/>
            <person name="Sakoda M."/>
            <person name="Morohoshi T."/>
            <person name="Mitsuboshi M."/>
            <person name="Nishizawa T."/>
        </authorList>
    </citation>
    <scope>NUCLEOTIDE SEQUENCE</scope>
    <source>
        <strain evidence="1">CMC57</strain>
    </source>
</reference>
<dbReference type="RefSeq" id="WP_407986376.1">
    <property type="nucleotide sequence ID" value="NZ_AP035881.2"/>
</dbReference>
<proteinExistence type="predicted"/>